<evidence type="ECO:0000256" key="1">
    <source>
        <dbReference type="ARBA" id="ARBA00008136"/>
    </source>
</evidence>
<evidence type="ECO:0000256" key="8">
    <source>
        <dbReference type="RuleBase" id="RU364100"/>
    </source>
</evidence>
<comment type="similarity">
    <text evidence="1 8">Belongs to the SOS response-associated peptidase family.</text>
</comment>
<evidence type="ECO:0000256" key="3">
    <source>
        <dbReference type="ARBA" id="ARBA00022763"/>
    </source>
</evidence>
<evidence type="ECO:0000313" key="9">
    <source>
        <dbReference type="EMBL" id="MFC4028504.1"/>
    </source>
</evidence>
<dbReference type="PANTHER" id="PTHR13604">
    <property type="entry name" value="DC12-RELATED"/>
    <property type="match status" value="1"/>
</dbReference>
<keyword evidence="2 8" id="KW-0645">Protease</keyword>
<keyword evidence="6" id="KW-0238">DNA-binding</keyword>
<keyword evidence="5" id="KW-0190">Covalent protein-DNA linkage</keyword>
<evidence type="ECO:0000256" key="6">
    <source>
        <dbReference type="ARBA" id="ARBA00023125"/>
    </source>
</evidence>
<reference evidence="10" key="1">
    <citation type="journal article" date="2019" name="Int. J. Syst. Evol. Microbiol.">
        <title>The Global Catalogue of Microorganisms (GCM) 10K type strain sequencing project: providing services to taxonomists for standard genome sequencing and annotation.</title>
        <authorList>
            <consortium name="The Broad Institute Genomics Platform"/>
            <consortium name="The Broad Institute Genome Sequencing Center for Infectious Disease"/>
            <person name="Wu L."/>
            <person name="Ma J."/>
        </authorList>
    </citation>
    <scope>NUCLEOTIDE SEQUENCE [LARGE SCALE GENOMIC DNA]</scope>
    <source>
        <strain evidence="10">CECT 9128</strain>
    </source>
</reference>
<name>A0ABV8H8R6_9FLAO</name>
<evidence type="ECO:0000256" key="4">
    <source>
        <dbReference type="ARBA" id="ARBA00022801"/>
    </source>
</evidence>
<accession>A0ABV8H8R6</accession>
<protein>
    <recommendedName>
        <fullName evidence="8">Abasic site processing protein</fullName>
        <ecNumber evidence="8">3.4.-.-</ecNumber>
    </recommendedName>
</protein>
<proteinExistence type="inferred from homology"/>
<dbReference type="Proteomes" id="UP001595793">
    <property type="component" value="Unassembled WGS sequence"/>
</dbReference>
<dbReference type="SUPFAM" id="SSF143081">
    <property type="entry name" value="BB1717-like"/>
    <property type="match status" value="1"/>
</dbReference>
<dbReference type="Pfam" id="PF02586">
    <property type="entry name" value="SRAP"/>
    <property type="match status" value="1"/>
</dbReference>
<dbReference type="InterPro" id="IPR036590">
    <property type="entry name" value="SRAP-like"/>
</dbReference>
<keyword evidence="3" id="KW-0227">DNA damage</keyword>
<dbReference type="EC" id="3.4.-.-" evidence="8"/>
<organism evidence="9 10">
    <name type="scientific">Zunongwangia endophytica</name>
    <dbReference type="NCBI Taxonomy" id="1808945"/>
    <lineage>
        <taxon>Bacteria</taxon>
        <taxon>Pseudomonadati</taxon>
        <taxon>Bacteroidota</taxon>
        <taxon>Flavobacteriia</taxon>
        <taxon>Flavobacteriales</taxon>
        <taxon>Flavobacteriaceae</taxon>
        <taxon>Zunongwangia</taxon>
    </lineage>
</organism>
<dbReference type="InterPro" id="IPR003738">
    <property type="entry name" value="SRAP"/>
</dbReference>
<dbReference type="Gene3D" id="3.90.1680.10">
    <property type="entry name" value="SOS response associated peptidase-like"/>
    <property type="match status" value="1"/>
</dbReference>
<evidence type="ECO:0000313" key="10">
    <source>
        <dbReference type="Proteomes" id="UP001595793"/>
    </source>
</evidence>
<evidence type="ECO:0000256" key="5">
    <source>
        <dbReference type="ARBA" id="ARBA00023124"/>
    </source>
</evidence>
<comment type="caution">
    <text evidence="9">The sequence shown here is derived from an EMBL/GenBank/DDBJ whole genome shotgun (WGS) entry which is preliminary data.</text>
</comment>
<sequence>MCYETSLTKSAKQIEKRTGARFIDQVDYRPYYHASSFNFPSLYGITDDYKKTITTMEWGMIAPWGTNDIENYRKKNKNWNAKGETMLDLPTFSQAARSRRCLILADGFIEPHYPGNQFRGPVVPKYCYLPNKKLFCFAGLYNEADNGQLNCSIVTVDANPFFAALHNKKRRMPLVLDEAFTSTWLDSSMNDDEIMELVYTGSTKEAFEAHSIKNFYKRDFDTNTAEFLEPISDPEGVQGSLF</sequence>
<keyword evidence="4 8" id="KW-0378">Hydrolase</keyword>
<evidence type="ECO:0000256" key="2">
    <source>
        <dbReference type="ARBA" id="ARBA00022670"/>
    </source>
</evidence>
<keyword evidence="10" id="KW-1185">Reference proteome</keyword>
<keyword evidence="7" id="KW-0456">Lyase</keyword>
<dbReference type="GO" id="GO:0016787">
    <property type="term" value="F:hydrolase activity"/>
    <property type="evidence" value="ECO:0007669"/>
    <property type="project" value="UniProtKB-KW"/>
</dbReference>
<evidence type="ECO:0000256" key="7">
    <source>
        <dbReference type="ARBA" id="ARBA00023239"/>
    </source>
</evidence>
<gene>
    <name evidence="9" type="ORF">ACFOS1_13895</name>
</gene>
<dbReference type="RefSeq" id="WP_290232493.1">
    <property type="nucleotide sequence ID" value="NZ_JAUFPZ010000002.1"/>
</dbReference>
<dbReference type="EMBL" id="JBHSAS010000010">
    <property type="protein sequence ID" value="MFC4028504.1"/>
    <property type="molecule type" value="Genomic_DNA"/>
</dbReference>
<dbReference type="PANTHER" id="PTHR13604:SF0">
    <property type="entry name" value="ABASIC SITE PROCESSING PROTEIN HMCES"/>
    <property type="match status" value="1"/>
</dbReference>